<dbReference type="SUPFAM" id="SSF51905">
    <property type="entry name" value="FAD/NAD(P)-binding domain"/>
    <property type="match status" value="1"/>
</dbReference>
<dbReference type="GO" id="GO:0071949">
    <property type="term" value="F:FAD binding"/>
    <property type="evidence" value="ECO:0007669"/>
    <property type="project" value="InterPro"/>
</dbReference>
<proteinExistence type="predicted"/>
<organism evidence="4">
    <name type="scientific">Dunaliella tertiolecta</name>
    <name type="common">Green alga</name>
    <dbReference type="NCBI Taxonomy" id="3047"/>
    <lineage>
        <taxon>Eukaryota</taxon>
        <taxon>Viridiplantae</taxon>
        <taxon>Chlorophyta</taxon>
        <taxon>core chlorophytes</taxon>
        <taxon>Chlorophyceae</taxon>
        <taxon>CS clade</taxon>
        <taxon>Chlamydomonadales</taxon>
        <taxon>Dunaliellaceae</taxon>
        <taxon>Dunaliella</taxon>
    </lineage>
</organism>
<dbReference type="InterPro" id="IPR002938">
    <property type="entry name" value="FAD-bd"/>
</dbReference>
<dbReference type="PRINTS" id="PR00420">
    <property type="entry name" value="RNGMNOXGNASE"/>
</dbReference>
<feature type="domain" description="FAD-binding" evidence="3">
    <location>
        <begin position="104"/>
        <end position="443"/>
    </location>
</feature>
<dbReference type="GO" id="GO:0004502">
    <property type="term" value="F:kynurenine 3-monooxygenase activity"/>
    <property type="evidence" value="ECO:0007669"/>
    <property type="project" value="TreeGrafter"/>
</dbReference>
<accession>A0A7S3QWR4</accession>
<feature type="region of interest" description="Disordered" evidence="2">
    <location>
        <begin position="1"/>
        <end position="20"/>
    </location>
</feature>
<keyword evidence="1" id="KW-0503">Monooxygenase</keyword>
<gene>
    <name evidence="4" type="ORF">DTER00134_LOCUS10667</name>
</gene>
<dbReference type="AlphaFoldDB" id="A0A7S3QWR4"/>
<dbReference type="PANTHER" id="PTHR46028:SF7">
    <property type="entry name" value="KYNURENINE 3-MONOOXYGENASE-RELATED"/>
    <property type="match status" value="1"/>
</dbReference>
<sequence length="547" mass="59382">MMLHTLPLTNPPRAIDNPRNYRGSREVRVHEQGCPFLRERMSSQRRRWKNLGFGSKLMLRSQGAGPTLQVAGPTMALEKHEVDMIALQEAASAAQSLPYSGKKAVVVGAGPGGSTAAMVLARQGFTVDVFEKRPEPSADAVDTGRAYIIALIPRGQATLERLGIPLPSSDHYRSLGTVRHPEKGEPRVTQETGNRTFSRSDLAQMLVNEARRRYPSQIKFHFGREASQIKLAEKQVTFSAQDQSDLVLSYDLLVGADGTGSRVRSAMQEQDGWTAEVSDSGREYKVYQGLHADLEPPEFKGKKGATLHLYTTNDSFTTVTAHRNPDDSYSGTFSMRTGEHAKYNTQEAYEVLLREKFSTLPPHWVPEIAKQALQAKASSAGKRIKCPQLHSNGAIILGDAAHAVTPVFGQGANSALESCRVLDDTLTACTDPSTGKGDPRLIPAAFSKERTADVHALWWIDAAAYSFFAKRPGVDFFALLAHVLVGTIFGKLLPGLYGSSKPALLSLGKASVPYSSIYRAVQRDAAGVVAGLGVLLLLTCLKLAGIL</sequence>
<evidence type="ECO:0000259" key="3">
    <source>
        <dbReference type="Pfam" id="PF01494"/>
    </source>
</evidence>
<keyword evidence="1" id="KW-0560">Oxidoreductase</keyword>
<dbReference type="InterPro" id="IPR036188">
    <property type="entry name" value="FAD/NAD-bd_sf"/>
</dbReference>
<protein>
    <recommendedName>
        <fullName evidence="3">FAD-binding domain-containing protein</fullName>
    </recommendedName>
</protein>
<dbReference type="GO" id="GO:0070189">
    <property type="term" value="P:kynurenine metabolic process"/>
    <property type="evidence" value="ECO:0007669"/>
    <property type="project" value="TreeGrafter"/>
</dbReference>
<evidence type="ECO:0000256" key="2">
    <source>
        <dbReference type="SAM" id="MobiDB-lite"/>
    </source>
</evidence>
<dbReference type="PANTHER" id="PTHR46028">
    <property type="entry name" value="KYNURENINE 3-MONOOXYGENASE"/>
    <property type="match status" value="1"/>
</dbReference>
<dbReference type="Gene3D" id="3.50.50.60">
    <property type="entry name" value="FAD/NAD(P)-binding domain"/>
    <property type="match status" value="1"/>
</dbReference>
<name>A0A7S3QWR4_DUNTE</name>
<evidence type="ECO:0000313" key="4">
    <source>
        <dbReference type="EMBL" id="CAE0495594.1"/>
    </source>
</evidence>
<evidence type="ECO:0000256" key="1">
    <source>
        <dbReference type="ARBA" id="ARBA00023033"/>
    </source>
</evidence>
<dbReference type="Pfam" id="PF01494">
    <property type="entry name" value="FAD_binding_3"/>
    <property type="match status" value="1"/>
</dbReference>
<dbReference type="EMBL" id="HBIP01018087">
    <property type="protein sequence ID" value="CAE0495594.1"/>
    <property type="molecule type" value="Transcribed_RNA"/>
</dbReference>
<reference evidence="4" key="1">
    <citation type="submission" date="2021-01" db="EMBL/GenBank/DDBJ databases">
        <authorList>
            <person name="Corre E."/>
            <person name="Pelletier E."/>
            <person name="Niang G."/>
            <person name="Scheremetjew M."/>
            <person name="Finn R."/>
            <person name="Kale V."/>
            <person name="Holt S."/>
            <person name="Cochrane G."/>
            <person name="Meng A."/>
            <person name="Brown T."/>
            <person name="Cohen L."/>
        </authorList>
    </citation>
    <scope>NUCLEOTIDE SEQUENCE</scope>
    <source>
        <strain evidence="4">CCMP1320</strain>
    </source>
</reference>